<organism evidence="1 2">
    <name type="scientific">Rhizobium setariae</name>
    <dbReference type="NCBI Taxonomy" id="2801340"/>
    <lineage>
        <taxon>Bacteria</taxon>
        <taxon>Pseudomonadati</taxon>
        <taxon>Pseudomonadota</taxon>
        <taxon>Alphaproteobacteria</taxon>
        <taxon>Hyphomicrobiales</taxon>
        <taxon>Rhizobiaceae</taxon>
        <taxon>Rhizobium/Agrobacterium group</taxon>
        <taxon>Rhizobium</taxon>
    </lineage>
</organism>
<dbReference type="Pfam" id="PF04343">
    <property type="entry name" value="DUF488"/>
    <property type="match status" value="1"/>
</dbReference>
<dbReference type="EMBL" id="JAEQNC010000007">
    <property type="protein sequence ID" value="MBL0373078.1"/>
    <property type="molecule type" value="Genomic_DNA"/>
</dbReference>
<protein>
    <submittedName>
        <fullName evidence="1">DUF488 domain-containing protein</fullName>
    </submittedName>
</protein>
<dbReference type="Proteomes" id="UP000633219">
    <property type="component" value="Unassembled WGS sequence"/>
</dbReference>
<keyword evidence="2" id="KW-1185">Reference proteome</keyword>
<dbReference type="RefSeq" id="WP_201658965.1">
    <property type="nucleotide sequence ID" value="NZ_JAEQNC010000007.1"/>
</dbReference>
<evidence type="ECO:0000313" key="2">
    <source>
        <dbReference type="Proteomes" id="UP000633219"/>
    </source>
</evidence>
<dbReference type="PANTHER" id="PTHR39337:SF1">
    <property type="entry name" value="BLR5642 PROTEIN"/>
    <property type="match status" value="1"/>
</dbReference>
<dbReference type="PANTHER" id="PTHR39337">
    <property type="entry name" value="BLR5642 PROTEIN"/>
    <property type="match status" value="1"/>
</dbReference>
<evidence type="ECO:0000313" key="1">
    <source>
        <dbReference type="EMBL" id="MBL0373078.1"/>
    </source>
</evidence>
<name>A0A936YME5_9HYPH</name>
<dbReference type="InterPro" id="IPR007438">
    <property type="entry name" value="DUF488"/>
</dbReference>
<sequence length="146" mass="16883">MYTVHTIGFTNTTAEHFFDRLLASGSRLVIDVRLHNTSQLAGFAKATDLAYFLDRIAGIGYAHQSLLAPEEDMLKAFRAPKANWQDNESQFQRLMAERKIEEKLKPDYFADSCLLCSEDKPHHCHRRMILDYLNDRWGKVLDVTHL</sequence>
<comment type="caution">
    <text evidence="1">The sequence shown here is derived from an EMBL/GenBank/DDBJ whole genome shotgun (WGS) entry which is preliminary data.</text>
</comment>
<dbReference type="AlphaFoldDB" id="A0A936YME5"/>
<proteinExistence type="predicted"/>
<accession>A0A936YME5</accession>
<gene>
    <name evidence="1" type="ORF">JJB09_13670</name>
</gene>
<reference evidence="1" key="1">
    <citation type="submission" date="2021-01" db="EMBL/GenBank/DDBJ databases">
        <title>Rhizobium sp. strain KVB221 16S ribosomal RNA gene Genome sequencing and assembly.</title>
        <authorList>
            <person name="Kang M."/>
        </authorList>
    </citation>
    <scope>NUCLEOTIDE SEQUENCE</scope>
    <source>
        <strain evidence="1">KVB221</strain>
    </source>
</reference>